<dbReference type="AlphaFoldDB" id="A0A1Q8S3Z3"/>
<dbReference type="InterPro" id="IPR045010">
    <property type="entry name" value="MDR_fam"/>
</dbReference>
<accession>A0A1Q8S3Z3</accession>
<keyword evidence="1" id="KW-0560">Oxidoreductase</keyword>
<dbReference type="SUPFAM" id="SSF50129">
    <property type="entry name" value="GroES-like"/>
    <property type="match status" value="1"/>
</dbReference>
<dbReference type="CDD" id="cd05288">
    <property type="entry name" value="PGDH"/>
    <property type="match status" value="1"/>
</dbReference>
<dbReference type="Gene3D" id="3.90.180.10">
    <property type="entry name" value="Medium-chain alcohol dehydrogenases, catalytic domain"/>
    <property type="match status" value="1"/>
</dbReference>
<dbReference type="Pfam" id="PF00107">
    <property type="entry name" value="ADH_zinc_N"/>
    <property type="match status" value="1"/>
</dbReference>
<dbReference type="InterPro" id="IPR041694">
    <property type="entry name" value="ADH_N_2"/>
</dbReference>
<dbReference type="PANTHER" id="PTHR43205:SF7">
    <property type="entry name" value="PROSTAGLANDIN REDUCTASE 1"/>
    <property type="match status" value="1"/>
</dbReference>
<protein>
    <submittedName>
        <fullName evidence="3">NADP-dependent alkenal double bond reductase P1</fullName>
    </submittedName>
</protein>
<dbReference type="InterPro" id="IPR020843">
    <property type="entry name" value="ER"/>
</dbReference>
<evidence type="ECO:0000313" key="4">
    <source>
        <dbReference type="Proteomes" id="UP000186583"/>
    </source>
</evidence>
<dbReference type="GO" id="GO:0016628">
    <property type="term" value="F:oxidoreductase activity, acting on the CH-CH group of donors, NAD or NADP as acceptor"/>
    <property type="evidence" value="ECO:0007669"/>
    <property type="project" value="InterPro"/>
</dbReference>
<organism evidence="3 4">
    <name type="scientific">Colletotrichum chlorophyti</name>
    <dbReference type="NCBI Taxonomy" id="708187"/>
    <lineage>
        <taxon>Eukaryota</taxon>
        <taxon>Fungi</taxon>
        <taxon>Dikarya</taxon>
        <taxon>Ascomycota</taxon>
        <taxon>Pezizomycotina</taxon>
        <taxon>Sordariomycetes</taxon>
        <taxon>Hypocreomycetidae</taxon>
        <taxon>Glomerellales</taxon>
        <taxon>Glomerellaceae</taxon>
        <taxon>Colletotrichum</taxon>
    </lineage>
</organism>
<evidence type="ECO:0000259" key="2">
    <source>
        <dbReference type="SMART" id="SM00829"/>
    </source>
</evidence>
<keyword evidence="4" id="KW-1185">Reference proteome</keyword>
<dbReference type="STRING" id="708187.A0A1Q8S3Z3"/>
<dbReference type="EMBL" id="MPGH01000022">
    <property type="protein sequence ID" value="OLN96155.1"/>
    <property type="molecule type" value="Genomic_DNA"/>
</dbReference>
<reference evidence="3 4" key="1">
    <citation type="submission" date="2016-11" db="EMBL/GenBank/DDBJ databases">
        <title>Draft Genome Assembly of Colletotrichum chlorophyti a pathogen of herbaceous plants.</title>
        <authorList>
            <person name="Gan P."/>
            <person name="Narusaka M."/>
            <person name="Tsushima A."/>
            <person name="Narusaka Y."/>
            <person name="Takano Y."/>
            <person name="Shirasu K."/>
        </authorList>
    </citation>
    <scope>NUCLEOTIDE SEQUENCE [LARGE SCALE GENOMIC DNA]</scope>
    <source>
        <strain evidence="3 4">NTL11</strain>
    </source>
</reference>
<dbReference type="InterPro" id="IPR036291">
    <property type="entry name" value="NAD(P)-bd_dom_sf"/>
</dbReference>
<evidence type="ECO:0000256" key="1">
    <source>
        <dbReference type="ARBA" id="ARBA00023002"/>
    </source>
</evidence>
<dbReference type="InterPro" id="IPR011032">
    <property type="entry name" value="GroES-like_sf"/>
</dbReference>
<dbReference type="PANTHER" id="PTHR43205">
    <property type="entry name" value="PROSTAGLANDIN REDUCTASE"/>
    <property type="match status" value="1"/>
</dbReference>
<dbReference type="Pfam" id="PF16884">
    <property type="entry name" value="ADH_N_2"/>
    <property type="match status" value="1"/>
</dbReference>
<sequence length="360" mass="39314">MPPRTDNSNQTLIFRSIPQGLPIPGKDLVVEDRPIPTEDGGVLVRINLASLDPHIRGQLRDPSISTYEPALPVGEPISSSVVGTVLKSQSARLPVGETVWIMRAPLAEYVAIPTSHVENDRMVVPIGGLVQKLGIDPGHWLGILGIPGLTGFAGLYEYGRPRSGETVYISSAAGTVGLVVAFCCKRDGLRVIGSVGSQEKVDFLRMTGLFDNVFNYRDNSESCTAALRRLAPQGIDIYFANVGGLQLQAAVDRMNVHGRVVLCNAIDEYHHSAKSLTWLWQPVIYKRLTFSGFLVTDLARKYFPSFQERMIEAVQHDALADMAPIHVVAGIENAAQAFVDLFQSRKIMGKLLVRLPTDSS</sequence>
<comment type="caution">
    <text evidence="3">The sequence shown here is derived from an EMBL/GenBank/DDBJ whole genome shotgun (WGS) entry which is preliminary data.</text>
</comment>
<gene>
    <name evidence="3" type="ORF">CCHL11_03205</name>
</gene>
<evidence type="ECO:0000313" key="3">
    <source>
        <dbReference type="EMBL" id="OLN96155.1"/>
    </source>
</evidence>
<feature type="domain" description="Enoyl reductase (ER)" evidence="2">
    <location>
        <begin position="25"/>
        <end position="353"/>
    </location>
</feature>
<dbReference type="Gene3D" id="3.40.50.720">
    <property type="entry name" value="NAD(P)-binding Rossmann-like Domain"/>
    <property type="match status" value="1"/>
</dbReference>
<dbReference type="InterPro" id="IPR013149">
    <property type="entry name" value="ADH-like_C"/>
</dbReference>
<proteinExistence type="predicted"/>
<dbReference type="SUPFAM" id="SSF51735">
    <property type="entry name" value="NAD(P)-binding Rossmann-fold domains"/>
    <property type="match status" value="1"/>
</dbReference>
<dbReference type="OrthoDB" id="809632at2759"/>
<dbReference type="Proteomes" id="UP000186583">
    <property type="component" value="Unassembled WGS sequence"/>
</dbReference>
<name>A0A1Q8S3Z3_9PEZI</name>
<dbReference type="SMART" id="SM00829">
    <property type="entry name" value="PKS_ER"/>
    <property type="match status" value="1"/>
</dbReference>